<dbReference type="Pfam" id="PF08263">
    <property type="entry name" value="LRRNT_2"/>
    <property type="match status" value="1"/>
</dbReference>
<sequence length="427" mass="47945">MLKDGFHVSLDRFSSWVPEEDCCKWKGVGCNNETGHVITLDLHSPDPSELLQGELRDSLVHLPYLSYLDLSLNDFCQTQIPEFIGSLSNLKYLNLPRANFRGNIPCHLGNLSSLQTLDLSNNQFSLGLAALTGVRTQSMVPSLVELRLFSCQLHNLPQSLPSLNFSCLEVLDLSYNGFYHSLIPNWLVEVSHTLRVLNFRTCWLQHSIAHAIVNFTSLAVLDLSYNSLTGSFPQYFGNLTSLYVLDFSHNNLMDSIPHDFGNMTSLVVLDLSFNDLEGPLPATLGHHFKHSPLRELYLSDNFLTQLSLEKILPQLSELVVLDVAGNYLNGVITEAHLQNFTRLKLVWRDTSILAELHKFGCPGSWEKCTIWEHTDMAGGKFQESAGDFVASQCFGRKYTSAALPIETLKLPGLLFQFIIRTNSTLHT</sequence>
<dbReference type="InterPro" id="IPR013210">
    <property type="entry name" value="LRR_N_plant-typ"/>
</dbReference>
<dbReference type="Pfam" id="PF13855">
    <property type="entry name" value="LRR_8"/>
    <property type="match status" value="1"/>
</dbReference>
<dbReference type="InterPro" id="IPR001611">
    <property type="entry name" value="Leu-rich_rpt"/>
</dbReference>
<evidence type="ECO:0000256" key="9">
    <source>
        <dbReference type="ARBA" id="ARBA00023136"/>
    </source>
</evidence>
<keyword evidence="10" id="KW-0675">Receptor</keyword>
<keyword evidence="14" id="KW-1185">Reference proteome</keyword>
<keyword evidence="9" id="KW-0472">Membrane</keyword>
<protein>
    <recommendedName>
        <fullName evidence="12">Leucine-rich repeat-containing N-terminal plant-type domain-containing protein</fullName>
    </recommendedName>
</protein>
<evidence type="ECO:0000256" key="5">
    <source>
        <dbReference type="ARBA" id="ARBA00022692"/>
    </source>
</evidence>
<gene>
    <name evidence="13" type="ORF">GH714_018651</name>
</gene>
<keyword evidence="6" id="KW-0732">Signal</keyword>
<keyword evidence="8" id="KW-1133">Transmembrane helix</keyword>
<evidence type="ECO:0000256" key="8">
    <source>
        <dbReference type="ARBA" id="ARBA00022989"/>
    </source>
</evidence>
<keyword evidence="7" id="KW-0677">Repeat</keyword>
<evidence type="ECO:0000256" key="3">
    <source>
        <dbReference type="ARBA" id="ARBA00022475"/>
    </source>
</evidence>
<accession>A0A6A6N2W6</accession>
<dbReference type="InterPro" id="IPR003591">
    <property type="entry name" value="Leu-rich_rpt_typical-subtyp"/>
</dbReference>
<dbReference type="PROSITE" id="PS51450">
    <property type="entry name" value="LRR"/>
    <property type="match status" value="1"/>
</dbReference>
<comment type="similarity">
    <text evidence="2">Belongs to the RLP family.</text>
</comment>
<keyword evidence="3" id="KW-1003">Cell membrane</keyword>
<dbReference type="Proteomes" id="UP000467840">
    <property type="component" value="Chromosome 10"/>
</dbReference>
<evidence type="ECO:0000256" key="11">
    <source>
        <dbReference type="ARBA" id="ARBA00023180"/>
    </source>
</evidence>
<organism evidence="13 14">
    <name type="scientific">Hevea brasiliensis</name>
    <name type="common">Para rubber tree</name>
    <name type="synonym">Siphonia brasiliensis</name>
    <dbReference type="NCBI Taxonomy" id="3981"/>
    <lineage>
        <taxon>Eukaryota</taxon>
        <taxon>Viridiplantae</taxon>
        <taxon>Streptophyta</taxon>
        <taxon>Embryophyta</taxon>
        <taxon>Tracheophyta</taxon>
        <taxon>Spermatophyta</taxon>
        <taxon>Magnoliopsida</taxon>
        <taxon>eudicotyledons</taxon>
        <taxon>Gunneridae</taxon>
        <taxon>Pentapetalae</taxon>
        <taxon>rosids</taxon>
        <taxon>fabids</taxon>
        <taxon>Malpighiales</taxon>
        <taxon>Euphorbiaceae</taxon>
        <taxon>Crotonoideae</taxon>
        <taxon>Micrandreae</taxon>
        <taxon>Hevea</taxon>
    </lineage>
</organism>
<dbReference type="InterPro" id="IPR032675">
    <property type="entry name" value="LRR_dom_sf"/>
</dbReference>
<keyword evidence="4" id="KW-0433">Leucine-rich repeat</keyword>
<dbReference type="Pfam" id="PF00560">
    <property type="entry name" value="LRR_1"/>
    <property type="match status" value="2"/>
</dbReference>
<dbReference type="PRINTS" id="PR00019">
    <property type="entry name" value="LEURICHRPT"/>
</dbReference>
<evidence type="ECO:0000256" key="7">
    <source>
        <dbReference type="ARBA" id="ARBA00022737"/>
    </source>
</evidence>
<evidence type="ECO:0000256" key="6">
    <source>
        <dbReference type="ARBA" id="ARBA00022729"/>
    </source>
</evidence>
<keyword evidence="5" id="KW-0812">Transmembrane</keyword>
<dbReference type="SUPFAM" id="SSF52058">
    <property type="entry name" value="L domain-like"/>
    <property type="match status" value="1"/>
</dbReference>
<evidence type="ECO:0000313" key="13">
    <source>
        <dbReference type="EMBL" id="KAF2319767.1"/>
    </source>
</evidence>
<feature type="domain" description="Leucine-rich repeat-containing N-terminal plant-type" evidence="12">
    <location>
        <begin position="2"/>
        <end position="31"/>
    </location>
</feature>
<evidence type="ECO:0000313" key="14">
    <source>
        <dbReference type="Proteomes" id="UP000467840"/>
    </source>
</evidence>
<dbReference type="PANTHER" id="PTHR48063:SF103">
    <property type="entry name" value="LEUCINE-RICH RECEPTOR-LIKE KINASE FAMILY PROTEIN"/>
    <property type="match status" value="1"/>
</dbReference>
<proteinExistence type="inferred from homology"/>
<dbReference type="InterPro" id="IPR046956">
    <property type="entry name" value="RLP23-like"/>
</dbReference>
<dbReference type="EMBL" id="JAAGAX010000003">
    <property type="protein sequence ID" value="KAF2319767.1"/>
    <property type="molecule type" value="Genomic_DNA"/>
</dbReference>
<name>A0A6A6N2W6_HEVBR</name>
<reference evidence="13 14" key="1">
    <citation type="journal article" date="2020" name="Mol. Plant">
        <title>The Chromosome-Based Rubber Tree Genome Provides New Insights into Spurge Genome Evolution and Rubber Biosynthesis.</title>
        <authorList>
            <person name="Liu J."/>
            <person name="Shi C."/>
            <person name="Shi C.C."/>
            <person name="Li W."/>
            <person name="Zhang Q.J."/>
            <person name="Zhang Y."/>
            <person name="Li K."/>
            <person name="Lu H.F."/>
            <person name="Shi C."/>
            <person name="Zhu S.T."/>
            <person name="Xiao Z.Y."/>
            <person name="Nan H."/>
            <person name="Yue Y."/>
            <person name="Zhu X.G."/>
            <person name="Wu Y."/>
            <person name="Hong X.N."/>
            <person name="Fan G.Y."/>
            <person name="Tong Y."/>
            <person name="Zhang D."/>
            <person name="Mao C.L."/>
            <person name="Liu Y.L."/>
            <person name="Hao S.J."/>
            <person name="Liu W.Q."/>
            <person name="Lv M.Q."/>
            <person name="Zhang H.B."/>
            <person name="Liu Y."/>
            <person name="Hu-Tang G.R."/>
            <person name="Wang J.P."/>
            <person name="Wang J.H."/>
            <person name="Sun Y.H."/>
            <person name="Ni S.B."/>
            <person name="Chen W.B."/>
            <person name="Zhang X.C."/>
            <person name="Jiao Y.N."/>
            <person name="Eichler E.E."/>
            <person name="Li G.H."/>
            <person name="Liu X."/>
            <person name="Gao L.Z."/>
        </authorList>
    </citation>
    <scope>NUCLEOTIDE SEQUENCE [LARGE SCALE GENOMIC DNA]</scope>
    <source>
        <strain evidence="14">cv. GT1</strain>
        <tissue evidence="13">Leaf</tissue>
    </source>
</reference>
<keyword evidence="11" id="KW-0325">Glycoprotein</keyword>
<evidence type="ECO:0000256" key="4">
    <source>
        <dbReference type="ARBA" id="ARBA00022614"/>
    </source>
</evidence>
<evidence type="ECO:0000256" key="2">
    <source>
        <dbReference type="ARBA" id="ARBA00009592"/>
    </source>
</evidence>
<dbReference type="SMART" id="SM00369">
    <property type="entry name" value="LRR_TYP"/>
    <property type="match status" value="6"/>
</dbReference>
<comment type="caution">
    <text evidence="13">The sequence shown here is derived from an EMBL/GenBank/DDBJ whole genome shotgun (WGS) entry which is preliminary data.</text>
</comment>
<evidence type="ECO:0000256" key="10">
    <source>
        <dbReference type="ARBA" id="ARBA00023170"/>
    </source>
</evidence>
<evidence type="ECO:0000256" key="1">
    <source>
        <dbReference type="ARBA" id="ARBA00004251"/>
    </source>
</evidence>
<dbReference type="Gene3D" id="3.80.10.10">
    <property type="entry name" value="Ribonuclease Inhibitor"/>
    <property type="match status" value="3"/>
</dbReference>
<comment type="subcellular location">
    <subcellularLocation>
        <location evidence="1">Cell membrane</location>
        <topology evidence="1">Single-pass type I membrane protein</topology>
    </subcellularLocation>
</comment>
<dbReference type="FunFam" id="3.80.10.10:FF:000383">
    <property type="entry name" value="Leucine-rich repeat receptor protein kinase EMS1"/>
    <property type="match status" value="1"/>
</dbReference>
<evidence type="ECO:0000259" key="12">
    <source>
        <dbReference type="Pfam" id="PF08263"/>
    </source>
</evidence>
<dbReference type="PANTHER" id="PTHR48063">
    <property type="entry name" value="LRR RECEPTOR-LIKE KINASE"/>
    <property type="match status" value="1"/>
</dbReference>
<dbReference type="AlphaFoldDB" id="A0A6A6N2W6"/>
<dbReference type="GO" id="GO:0005886">
    <property type="term" value="C:plasma membrane"/>
    <property type="evidence" value="ECO:0007669"/>
    <property type="project" value="UniProtKB-SubCell"/>
</dbReference>